<dbReference type="Proteomes" id="UP001500711">
    <property type="component" value="Unassembled WGS sequence"/>
</dbReference>
<comment type="caution">
    <text evidence="2">The sequence shown here is derived from an EMBL/GenBank/DDBJ whole genome shotgun (WGS) entry which is preliminary data.</text>
</comment>
<dbReference type="InterPro" id="IPR010982">
    <property type="entry name" value="Lambda_DNA-bd_dom_sf"/>
</dbReference>
<sequence length="408" mass="44768">MRGMTESLTIGERVAWYRRRRGLSQEVLAGLVGRTTDWLQKAENNRIQLDRLSLIRALAEALDVPVSDLLGEPTLLDWTSESGTQTVPALRAVLMDYSQLSPLLFTGPQHGDVIGPDELQRQVGSIFSAYQASRFGYVTARLPQLLKDAVSASRAHEGVDLQRVRGQLALCYQAAASVLTKLGEADLAWVAAERGLREAEAAGDRLILGSLLRSVTHSLLSTGQFIPAVSLVERASDVLRPELRSADGPLLSIYGSLFLAGAMAASRSEDRATTRTFLDEAQHAADRQGTDANHLWTAFGPTNVAIHRMNTAMELGDVQVALDLGPTLDTSGLPLERQVRHALDLARAYNLRNRSDDALAILLDAEQIAPEQVRHHYLSRQLVLSWMRTQRTSPTSLLAGLVDRMKLR</sequence>
<dbReference type="InterPro" id="IPR001387">
    <property type="entry name" value="Cro/C1-type_HTH"/>
</dbReference>
<evidence type="ECO:0000259" key="1">
    <source>
        <dbReference type="PROSITE" id="PS50943"/>
    </source>
</evidence>
<evidence type="ECO:0000313" key="3">
    <source>
        <dbReference type="Proteomes" id="UP001500711"/>
    </source>
</evidence>
<dbReference type="EMBL" id="BAABBE010000014">
    <property type="protein sequence ID" value="GAA3657875.1"/>
    <property type="molecule type" value="Genomic_DNA"/>
</dbReference>
<gene>
    <name evidence="2" type="ORF">GCM10022267_50010</name>
</gene>
<dbReference type="Gene3D" id="1.10.260.40">
    <property type="entry name" value="lambda repressor-like DNA-binding domains"/>
    <property type="match status" value="1"/>
</dbReference>
<proteinExistence type="predicted"/>
<dbReference type="SMART" id="SM00530">
    <property type="entry name" value="HTH_XRE"/>
    <property type="match status" value="1"/>
</dbReference>
<dbReference type="Pfam" id="PF13560">
    <property type="entry name" value="HTH_31"/>
    <property type="match status" value="1"/>
</dbReference>
<evidence type="ECO:0000313" key="2">
    <source>
        <dbReference type="EMBL" id="GAA3657875.1"/>
    </source>
</evidence>
<accession>A0ABP7BE16</accession>
<keyword evidence="3" id="KW-1185">Reference proteome</keyword>
<dbReference type="PROSITE" id="PS50943">
    <property type="entry name" value="HTH_CROC1"/>
    <property type="match status" value="1"/>
</dbReference>
<organism evidence="2 3">
    <name type="scientific">Lentzea roselyniae</name>
    <dbReference type="NCBI Taxonomy" id="531940"/>
    <lineage>
        <taxon>Bacteria</taxon>
        <taxon>Bacillati</taxon>
        <taxon>Actinomycetota</taxon>
        <taxon>Actinomycetes</taxon>
        <taxon>Pseudonocardiales</taxon>
        <taxon>Pseudonocardiaceae</taxon>
        <taxon>Lentzea</taxon>
    </lineage>
</organism>
<reference evidence="3" key="1">
    <citation type="journal article" date="2019" name="Int. J. Syst. Evol. Microbiol.">
        <title>The Global Catalogue of Microorganisms (GCM) 10K type strain sequencing project: providing services to taxonomists for standard genome sequencing and annotation.</title>
        <authorList>
            <consortium name="The Broad Institute Genomics Platform"/>
            <consortium name="The Broad Institute Genome Sequencing Center for Infectious Disease"/>
            <person name="Wu L."/>
            <person name="Ma J."/>
        </authorList>
    </citation>
    <scope>NUCLEOTIDE SEQUENCE [LARGE SCALE GENOMIC DNA]</scope>
    <source>
        <strain evidence="3">JCM 17494</strain>
    </source>
</reference>
<dbReference type="CDD" id="cd00093">
    <property type="entry name" value="HTH_XRE"/>
    <property type="match status" value="1"/>
</dbReference>
<protein>
    <submittedName>
        <fullName evidence="2">Helix-turn-helix transcriptional regulator</fullName>
    </submittedName>
</protein>
<feature type="domain" description="HTH cro/C1-type" evidence="1">
    <location>
        <begin position="17"/>
        <end position="69"/>
    </location>
</feature>
<name>A0ABP7BE16_9PSEU</name>
<dbReference type="SUPFAM" id="SSF47413">
    <property type="entry name" value="lambda repressor-like DNA-binding domains"/>
    <property type="match status" value="1"/>
</dbReference>